<keyword evidence="7" id="KW-0238">DNA-binding</keyword>
<evidence type="ECO:0000256" key="9">
    <source>
        <dbReference type="PROSITE-ProRule" id="PRU00042"/>
    </source>
</evidence>
<dbReference type="Pfam" id="PF00096">
    <property type="entry name" value="zf-C2H2"/>
    <property type="match status" value="1"/>
</dbReference>
<evidence type="ECO:0000256" key="6">
    <source>
        <dbReference type="ARBA" id="ARBA00022833"/>
    </source>
</evidence>
<dbReference type="RefSeq" id="XP_018187826.1">
    <property type="nucleotide sequence ID" value="XM_018331125.1"/>
</dbReference>
<dbReference type="InterPro" id="IPR036236">
    <property type="entry name" value="Znf_C2H2_sf"/>
</dbReference>
<feature type="domain" description="C2H2-type" evidence="11">
    <location>
        <begin position="150"/>
        <end position="182"/>
    </location>
</feature>
<dbReference type="GO" id="GO:0008270">
    <property type="term" value="F:zinc ion binding"/>
    <property type="evidence" value="ECO:0007669"/>
    <property type="project" value="UniProtKB-KW"/>
</dbReference>
<feature type="domain" description="C2H2-type" evidence="11">
    <location>
        <begin position="183"/>
        <end position="213"/>
    </location>
</feature>
<dbReference type="GO" id="GO:0000981">
    <property type="term" value="F:DNA-binding transcription factor activity, RNA polymerase II-specific"/>
    <property type="evidence" value="ECO:0007669"/>
    <property type="project" value="TreeGrafter"/>
</dbReference>
<sequence length="392" mass="44624">MAESPGSPLSELSSEDFPDDVKTEEHEHERDPVPEHAMPPSKRQRLSGPSWDARHPYSSSHRPRHDEHDENGAHGDEGDETETDISSDTSGDIPGSPSGVLSQLQDEEAYGHEQITVCRWDGCPKGDLGNMDNLVTHIHDDHIGTRQKKYACEWEDCSRKGMPHASGYALRAHMRSHTREKPFYCALPECDRSFTRSDALAKHMRTVHETEALRPSDPVPKHHGNPPNRSQRLKLILPARPPSDQPKAKHENHEEDVDDDATIVTTTDPDLEQNVSTYEYPPDVHFTEEELAMPPDQLYRLLRRQLYWNEEENRELRSEVEHLEAKRKQEWLAKELVLMNVMEAELACAETFGYAPDGLQKQLLDDFSKLPLTGGTPWYRKEGETEAVKAAK</sequence>
<keyword evidence="6" id="KW-0862">Zinc</keyword>
<keyword evidence="3" id="KW-0479">Metal-binding</keyword>
<dbReference type="Gene3D" id="3.30.160.60">
    <property type="entry name" value="Classic Zinc Finger"/>
    <property type="match status" value="3"/>
</dbReference>
<dbReference type="InParanoid" id="A0A165GJM6"/>
<dbReference type="GO" id="GO:0000978">
    <property type="term" value="F:RNA polymerase II cis-regulatory region sequence-specific DNA binding"/>
    <property type="evidence" value="ECO:0007669"/>
    <property type="project" value="TreeGrafter"/>
</dbReference>
<evidence type="ECO:0000256" key="5">
    <source>
        <dbReference type="ARBA" id="ARBA00022771"/>
    </source>
</evidence>
<accession>A0A165GJM6</accession>
<dbReference type="GeneID" id="28896262"/>
<evidence type="ECO:0000256" key="1">
    <source>
        <dbReference type="ARBA" id="ARBA00004123"/>
    </source>
</evidence>
<evidence type="ECO:0000259" key="11">
    <source>
        <dbReference type="PROSITE" id="PS50157"/>
    </source>
</evidence>
<dbReference type="InterPro" id="IPR013087">
    <property type="entry name" value="Znf_C2H2_type"/>
</dbReference>
<keyword evidence="4" id="KW-0677">Repeat</keyword>
<feature type="region of interest" description="Disordered" evidence="10">
    <location>
        <begin position="1"/>
        <end position="101"/>
    </location>
</feature>
<reference evidence="12 13" key="1">
    <citation type="journal article" date="2016" name="Fungal Biol.">
        <title>The genome of Xylona heveae provides a window into fungal endophytism.</title>
        <authorList>
            <person name="Gazis R."/>
            <person name="Kuo A."/>
            <person name="Riley R."/>
            <person name="LaButti K."/>
            <person name="Lipzen A."/>
            <person name="Lin J."/>
            <person name="Amirebrahimi M."/>
            <person name="Hesse C.N."/>
            <person name="Spatafora J.W."/>
            <person name="Henrissat B."/>
            <person name="Hainaut M."/>
            <person name="Grigoriev I.V."/>
            <person name="Hibbett D.S."/>
        </authorList>
    </citation>
    <scope>NUCLEOTIDE SEQUENCE [LARGE SCALE GENOMIC DNA]</scope>
    <source>
        <strain evidence="12 13">TC161</strain>
    </source>
</reference>
<dbReference type="EMBL" id="KV407459">
    <property type="protein sequence ID" value="KZF22271.1"/>
    <property type="molecule type" value="Genomic_DNA"/>
</dbReference>
<feature type="compositionally biased region" description="Basic and acidic residues" evidence="10">
    <location>
        <begin position="19"/>
        <end position="34"/>
    </location>
</feature>
<comment type="similarity">
    <text evidence="2">Belongs to the GLI C2H2-type zinc-finger protein family.</text>
</comment>
<feature type="compositionally biased region" description="Basic and acidic residues" evidence="10">
    <location>
        <begin position="64"/>
        <end position="76"/>
    </location>
</feature>
<evidence type="ECO:0000256" key="7">
    <source>
        <dbReference type="ARBA" id="ARBA00023125"/>
    </source>
</evidence>
<dbReference type="AlphaFoldDB" id="A0A165GJM6"/>
<dbReference type="Pfam" id="PF23561">
    <property type="entry name" value="zf-C2H2_15"/>
    <property type="match status" value="1"/>
</dbReference>
<feature type="region of interest" description="Disordered" evidence="10">
    <location>
        <begin position="207"/>
        <end position="260"/>
    </location>
</feature>
<evidence type="ECO:0000256" key="8">
    <source>
        <dbReference type="ARBA" id="ARBA00023242"/>
    </source>
</evidence>
<dbReference type="PANTHER" id="PTHR45718">
    <property type="entry name" value="TRANSCRIPTIONAL ACTIVATOR CUBITUS INTERRUPTUS"/>
    <property type="match status" value="1"/>
</dbReference>
<keyword evidence="8" id="KW-0539">Nucleus</keyword>
<gene>
    <name evidence="12" type="ORF">L228DRAFT_239259</name>
</gene>
<proteinExistence type="inferred from homology"/>
<comment type="subcellular location">
    <subcellularLocation>
        <location evidence="1">Nucleus</location>
    </subcellularLocation>
</comment>
<name>A0A165GJM6_XYLHT</name>
<evidence type="ECO:0000256" key="3">
    <source>
        <dbReference type="ARBA" id="ARBA00022723"/>
    </source>
</evidence>
<dbReference type="PROSITE" id="PS50157">
    <property type="entry name" value="ZINC_FINGER_C2H2_2"/>
    <property type="match status" value="2"/>
</dbReference>
<evidence type="ECO:0000313" key="12">
    <source>
        <dbReference type="EMBL" id="KZF22271.1"/>
    </source>
</evidence>
<keyword evidence="5 9" id="KW-0863">Zinc-finger</keyword>
<dbReference type="FunFam" id="3.30.160.60:FF:000201">
    <property type="entry name" value="C2H2 finger domain protein (Gli3)"/>
    <property type="match status" value="1"/>
</dbReference>
<dbReference type="OMA" id="QEQVTVC"/>
<dbReference type="SMART" id="SM00355">
    <property type="entry name" value="ZnF_C2H2"/>
    <property type="match status" value="3"/>
</dbReference>
<organism evidence="12 13">
    <name type="scientific">Xylona heveae (strain CBS 132557 / TC161)</name>
    <dbReference type="NCBI Taxonomy" id="1328760"/>
    <lineage>
        <taxon>Eukaryota</taxon>
        <taxon>Fungi</taxon>
        <taxon>Dikarya</taxon>
        <taxon>Ascomycota</taxon>
        <taxon>Pezizomycotina</taxon>
        <taxon>Xylonomycetes</taxon>
        <taxon>Xylonales</taxon>
        <taxon>Xylonaceae</taxon>
        <taxon>Xylona</taxon>
    </lineage>
</organism>
<dbReference type="PROSITE" id="PS00028">
    <property type="entry name" value="ZINC_FINGER_C2H2_1"/>
    <property type="match status" value="1"/>
</dbReference>
<dbReference type="InterPro" id="IPR056436">
    <property type="entry name" value="Znf-C2H2_ZIC1-5/GLI1-3-like"/>
</dbReference>
<dbReference type="STRING" id="1328760.A0A165GJM6"/>
<dbReference type="GO" id="GO:0005634">
    <property type="term" value="C:nucleus"/>
    <property type="evidence" value="ECO:0007669"/>
    <property type="project" value="UniProtKB-SubCell"/>
</dbReference>
<evidence type="ECO:0000313" key="13">
    <source>
        <dbReference type="Proteomes" id="UP000076632"/>
    </source>
</evidence>
<dbReference type="PANTHER" id="PTHR45718:SF8">
    <property type="entry name" value="GLIS FAMILY ZINC FINGER 2"/>
    <property type="match status" value="1"/>
</dbReference>
<dbReference type="Proteomes" id="UP000076632">
    <property type="component" value="Unassembled WGS sequence"/>
</dbReference>
<dbReference type="FunFam" id="3.30.160.60:FF:000031">
    <property type="entry name" value="GLI family zinc finger 3"/>
    <property type="match status" value="1"/>
</dbReference>
<feature type="compositionally biased region" description="Low complexity" evidence="10">
    <location>
        <begin position="1"/>
        <end position="12"/>
    </location>
</feature>
<dbReference type="OrthoDB" id="3214149at2759"/>
<evidence type="ECO:0000256" key="4">
    <source>
        <dbReference type="ARBA" id="ARBA00022737"/>
    </source>
</evidence>
<evidence type="ECO:0000256" key="2">
    <source>
        <dbReference type="ARBA" id="ARBA00010831"/>
    </source>
</evidence>
<protein>
    <recommendedName>
        <fullName evidence="11">C2H2-type domain-containing protein</fullName>
    </recommendedName>
</protein>
<keyword evidence="13" id="KW-1185">Reference proteome</keyword>
<dbReference type="InterPro" id="IPR043359">
    <property type="entry name" value="GLI-like"/>
</dbReference>
<dbReference type="SUPFAM" id="SSF57667">
    <property type="entry name" value="beta-beta-alpha zinc fingers"/>
    <property type="match status" value="2"/>
</dbReference>
<evidence type="ECO:0000256" key="10">
    <source>
        <dbReference type="SAM" id="MobiDB-lite"/>
    </source>
</evidence>